<organism evidence="1 2">
    <name type="scientific">Purpureocillium lilacinum</name>
    <name type="common">Paecilomyces lilacinus</name>
    <dbReference type="NCBI Taxonomy" id="33203"/>
    <lineage>
        <taxon>Eukaryota</taxon>
        <taxon>Fungi</taxon>
        <taxon>Dikarya</taxon>
        <taxon>Ascomycota</taxon>
        <taxon>Pezizomycotina</taxon>
        <taxon>Sordariomycetes</taxon>
        <taxon>Hypocreomycetidae</taxon>
        <taxon>Hypocreales</taxon>
        <taxon>Ophiocordycipitaceae</taxon>
        <taxon>Purpureocillium</taxon>
    </lineage>
</organism>
<dbReference type="Proteomes" id="UP001638806">
    <property type="component" value="Unassembled WGS sequence"/>
</dbReference>
<proteinExistence type="predicted"/>
<dbReference type="EMBL" id="JBGNUJ010000002">
    <property type="protein sequence ID" value="KAL3965486.1"/>
    <property type="molecule type" value="Genomic_DNA"/>
</dbReference>
<keyword evidence="2" id="KW-1185">Reference proteome</keyword>
<sequence>MRFRSATFFLLAAANMGGELLGSPLAYLAMQRGAWFTAFLGLALMCLSMVCALALPETHSRMADRPRPQQPDEPCAAPPSTKGLLSLSAMRKGLGSFKTELAKSFRVVFLDDKRIGILLSGFVASSLGRFAMSLLVQYAAKRYGWSWSQVRVVFRRRLIQANIVQAGLLVSVNALGCLVPIVIIVPLASRALTKLSIPALVKDLWIARISAVCLVIGTFGVGLAPTAALMVIGLVVSAFGFGYGPAMRSLLTATVGSDQVAMLYGMMGLLQNTGLIIAGPLIAVEFRVGLEWGGFWVGLPFLAAGCLCSVAAAIIFVVDVVDVCKRTAAN</sequence>
<evidence type="ECO:0000313" key="1">
    <source>
        <dbReference type="EMBL" id="KAL3965486.1"/>
    </source>
</evidence>
<reference evidence="1" key="1">
    <citation type="submission" date="2024-12" db="EMBL/GenBank/DDBJ databases">
        <title>Comparative genomics and development of molecular markers within Purpureocillium lilacinum and among Purpureocillium species.</title>
        <authorList>
            <person name="Yeh Z.-Y."/>
            <person name="Ni N.-T."/>
            <person name="Lo P.-H."/>
            <person name="Mushyakhwo K."/>
            <person name="Lin C.-F."/>
            <person name="Nai Y.-S."/>
        </authorList>
    </citation>
    <scope>NUCLEOTIDE SEQUENCE</scope>
    <source>
        <strain evidence="1">NCHU-NPUST-175</strain>
    </source>
</reference>
<evidence type="ECO:0000313" key="2">
    <source>
        <dbReference type="Proteomes" id="UP001638806"/>
    </source>
</evidence>
<accession>A0ACC4EC45</accession>
<gene>
    <name evidence="1" type="ORF">ACCO45_002490</name>
</gene>
<protein>
    <submittedName>
        <fullName evidence="1">Uncharacterized protein</fullName>
    </submittedName>
</protein>
<comment type="caution">
    <text evidence="1">The sequence shown here is derived from an EMBL/GenBank/DDBJ whole genome shotgun (WGS) entry which is preliminary data.</text>
</comment>
<name>A0ACC4EC45_PURLI</name>